<proteinExistence type="inferred from homology"/>
<dbReference type="InterPro" id="IPR050196">
    <property type="entry name" value="Cytochrome_P450_Monoox"/>
</dbReference>
<dbReference type="SUPFAM" id="SSF48264">
    <property type="entry name" value="Cytochrome P450"/>
    <property type="match status" value="1"/>
</dbReference>
<comment type="similarity">
    <text evidence="1">Belongs to the cytochrome P450 family.</text>
</comment>
<dbReference type="Pfam" id="PF00067">
    <property type="entry name" value="p450"/>
    <property type="match status" value="1"/>
</dbReference>
<name>C3YHE0_BRAFL</name>
<protein>
    <submittedName>
        <fullName evidence="2">Uncharacterized protein</fullName>
    </submittedName>
</protein>
<accession>C3YHE0</accession>
<dbReference type="InParanoid" id="C3YHE0"/>
<dbReference type="PANTHER" id="PTHR24291:SF201">
    <property type="entry name" value="CYTOCHROME P450, FAMILY 4, SUBFAMILY B, POLYPEPTIDE 7"/>
    <property type="match status" value="1"/>
</dbReference>
<dbReference type="InterPro" id="IPR036396">
    <property type="entry name" value="Cyt_P450_sf"/>
</dbReference>
<dbReference type="AlphaFoldDB" id="C3YHE0"/>
<organism>
    <name type="scientific">Branchiostoma floridae</name>
    <name type="common">Florida lancelet</name>
    <name type="synonym">Amphioxus</name>
    <dbReference type="NCBI Taxonomy" id="7739"/>
    <lineage>
        <taxon>Eukaryota</taxon>
        <taxon>Metazoa</taxon>
        <taxon>Chordata</taxon>
        <taxon>Cephalochordata</taxon>
        <taxon>Leptocardii</taxon>
        <taxon>Amphioxiformes</taxon>
        <taxon>Branchiostomatidae</taxon>
        <taxon>Branchiostoma</taxon>
    </lineage>
</organism>
<dbReference type="GO" id="GO:0016705">
    <property type="term" value="F:oxidoreductase activity, acting on paired donors, with incorporation or reduction of molecular oxygen"/>
    <property type="evidence" value="ECO:0007669"/>
    <property type="project" value="InterPro"/>
</dbReference>
<dbReference type="InterPro" id="IPR001128">
    <property type="entry name" value="Cyt_P450"/>
</dbReference>
<sequence>MTRGPCIHLIRLPHDPTRRSALHAEDRTGMCGPQTSQVLQHLSTYLSPAGTWFHLVRFTCLAVLLVHLSIRILRFVSWQIKMRNSVKQFTAPPKHWLFGHVKVAPMNEHGFQTRLEWMKAYSAHYLPFWIGPFTVFNNCNHPDTIRTILGTAEPKSMTYRFLGPWLGDGLLTSKGSKWHRNRRLLTPAFHFEILKPYVTLFSQSTNVLIDKWSRVAAGSSVELFDHVSLLTLDSMLKCSLGYRSDCQTDGAVYELSRLVLERIQFFPYHFDFIYNLSPSGRRFREQCDIVHGISEHLIRQRKKALQDGDAKEEQRRKYLDFLDILLQAKVESSH</sequence>
<evidence type="ECO:0000313" key="2">
    <source>
        <dbReference type="EMBL" id="EEN60376.1"/>
    </source>
</evidence>
<dbReference type="PANTHER" id="PTHR24291">
    <property type="entry name" value="CYTOCHROME P450 FAMILY 4"/>
    <property type="match status" value="1"/>
</dbReference>
<dbReference type="GO" id="GO:0004497">
    <property type="term" value="F:monooxygenase activity"/>
    <property type="evidence" value="ECO:0007669"/>
    <property type="project" value="InterPro"/>
</dbReference>
<dbReference type="Gene3D" id="1.10.630.10">
    <property type="entry name" value="Cytochrome P450"/>
    <property type="match status" value="1"/>
</dbReference>
<dbReference type="GO" id="GO:0005506">
    <property type="term" value="F:iron ion binding"/>
    <property type="evidence" value="ECO:0007669"/>
    <property type="project" value="InterPro"/>
</dbReference>
<reference evidence="2" key="1">
    <citation type="journal article" date="2008" name="Nature">
        <title>The amphioxus genome and the evolution of the chordate karyotype.</title>
        <authorList>
            <consortium name="US DOE Joint Genome Institute (JGI-PGF)"/>
            <person name="Putnam N.H."/>
            <person name="Butts T."/>
            <person name="Ferrier D.E.K."/>
            <person name="Furlong R.F."/>
            <person name="Hellsten U."/>
            <person name="Kawashima T."/>
            <person name="Robinson-Rechavi M."/>
            <person name="Shoguchi E."/>
            <person name="Terry A."/>
            <person name="Yu J.-K."/>
            <person name="Benito-Gutierrez E.L."/>
            <person name="Dubchak I."/>
            <person name="Garcia-Fernandez J."/>
            <person name="Gibson-Brown J.J."/>
            <person name="Grigoriev I.V."/>
            <person name="Horton A.C."/>
            <person name="de Jong P.J."/>
            <person name="Jurka J."/>
            <person name="Kapitonov V.V."/>
            <person name="Kohara Y."/>
            <person name="Kuroki Y."/>
            <person name="Lindquist E."/>
            <person name="Lucas S."/>
            <person name="Osoegawa K."/>
            <person name="Pennacchio L.A."/>
            <person name="Salamov A.A."/>
            <person name="Satou Y."/>
            <person name="Sauka-Spengler T."/>
            <person name="Schmutz J."/>
            <person name="Shin-I T."/>
            <person name="Toyoda A."/>
            <person name="Bronner-Fraser M."/>
            <person name="Fujiyama A."/>
            <person name="Holland L.Z."/>
            <person name="Holland P.W.H."/>
            <person name="Satoh N."/>
            <person name="Rokhsar D.S."/>
        </authorList>
    </citation>
    <scope>NUCLEOTIDE SEQUENCE [LARGE SCALE GENOMIC DNA]</scope>
    <source>
        <strain evidence="2">S238N-H82</strain>
        <tissue evidence="2">Testes</tissue>
    </source>
</reference>
<dbReference type="GO" id="GO:0020037">
    <property type="term" value="F:heme binding"/>
    <property type="evidence" value="ECO:0007669"/>
    <property type="project" value="InterPro"/>
</dbReference>
<evidence type="ECO:0000256" key="1">
    <source>
        <dbReference type="ARBA" id="ARBA00010617"/>
    </source>
</evidence>
<dbReference type="EMBL" id="GG666513">
    <property type="protein sequence ID" value="EEN60376.1"/>
    <property type="molecule type" value="Genomic_DNA"/>
</dbReference>
<gene>
    <name evidence="2" type="ORF">BRAFLDRAFT_85457</name>
</gene>
<dbReference type="STRING" id="7739.C3YHE0"/>
<dbReference type="eggNOG" id="KOG0157">
    <property type="taxonomic scope" value="Eukaryota"/>
</dbReference>